<dbReference type="EC" id="3.1.1.-" evidence="5"/>
<keyword evidence="5" id="KW-0378">Hydrolase</keyword>
<comment type="similarity">
    <text evidence="3 5">Belongs to the pectinacetylesterase family.</text>
</comment>
<evidence type="ECO:0000256" key="5">
    <source>
        <dbReference type="RuleBase" id="RU363114"/>
    </source>
</evidence>
<protein>
    <recommendedName>
        <fullName evidence="5">Pectin acetylesterase</fullName>
        <ecNumber evidence="5">3.1.1.-</ecNumber>
    </recommendedName>
</protein>
<feature type="region of interest" description="Disordered" evidence="6">
    <location>
        <begin position="540"/>
        <end position="564"/>
    </location>
</feature>
<reference evidence="7 8" key="1">
    <citation type="journal article" date="2024" name="Nat. Commun.">
        <title>Phylogenomics reveals the evolutionary origins of lichenization in chlorophyte algae.</title>
        <authorList>
            <person name="Puginier C."/>
            <person name="Libourel C."/>
            <person name="Otte J."/>
            <person name="Skaloud P."/>
            <person name="Haon M."/>
            <person name="Grisel S."/>
            <person name="Petersen M."/>
            <person name="Berrin J.G."/>
            <person name="Delaux P.M."/>
            <person name="Dal Grande F."/>
            <person name="Keller J."/>
        </authorList>
    </citation>
    <scope>NUCLEOTIDE SEQUENCE [LARGE SCALE GENOMIC DNA]</scope>
    <source>
        <strain evidence="7 8">SAG 2145</strain>
    </source>
</reference>
<keyword evidence="8" id="KW-1185">Reference proteome</keyword>
<evidence type="ECO:0000256" key="4">
    <source>
        <dbReference type="ARBA" id="ARBA00022512"/>
    </source>
</evidence>
<sequence length="564" mass="63800">MRWLGRPGGSGEVSEDLASEQDELGVTQAVSQVSHSARASKPFSSATCRPCSAAAAGLALVCMVAVGFWTLKPPMLQALRGHNADALDSTQTDAADDFSNWFQNSSWFENYSVDAARQKMWRRLTTDQDRDAVCNDGTPGAFYVRPGQGQGSRRWVIRIQGSQWCWDEQSCNVRERGATWGLMTSNHTKEWISSTQPEVEGIFGFMLKGIGSINVDPVLNPLWHNWNHVYVWSCTSDLFLGDAPANYTSNSGPWAFRGRRVMAATMEMLLQDEGLDNATDVLFIGDSTGGIASAHFIDDVHAQVASRMPELQRFKGWIDGGWYFEFPDPYNHRDFFFSSSRLQKFWQNTNASFDRTCTEHNLQEPWRCFYAPTFWPHVEVPLFYHQCLYDAHVREYTEPNEEKGEWEDLRSRFARSYREYEKAAAGAASAGRNWLALPANPRSRLPTLYSPACTQHEISDKEWETQASHMGSLRFVEVFKDWYLGRIDELFVVDDRPGVQNWDPLPAADVFPYQSQYDAHIAAMWDRQRRERAAYEAAVKSGSPCPGPEEYAAVPDIAPSPAPP</sequence>
<accession>A0AAW1S6A3</accession>
<comment type="subcellular location">
    <subcellularLocation>
        <location evidence="2 5">Secreted</location>
        <location evidence="2 5">Cell wall</location>
    </subcellularLocation>
</comment>
<dbReference type="Pfam" id="PF03283">
    <property type="entry name" value="PAE"/>
    <property type="match status" value="1"/>
</dbReference>
<gene>
    <name evidence="7" type="ORF">WJX74_005942</name>
</gene>
<keyword evidence="5" id="KW-0961">Cell wall biogenesis/degradation</keyword>
<name>A0AAW1S6A3_9CHLO</name>
<evidence type="ECO:0000256" key="3">
    <source>
        <dbReference type="ARBA" id="ARBA00005784"/>
    </source>
</evidence>
<comment type="caution">
    <text evidence="7">The sequence shown here is derived from an EMBL/GenBank/DDBJ whole genome shotgun (WGS) entry which is preliminary data.</text>
</comment>
<dbReference type="AlphaFoldDB" id="A0AAW1S6A3"/>
<evidence type="ECO:0000256" key="1">
    <source>
        <dbReference type="ARBA" id="ARBA00003534"/>
    </source>
</evidence>
<comment type="function">
    <text evidence="1 5">Hydrolyzes acetyl esters in homogalacturonan regions of pectin. In type I primary cell wall, galacturonic acid residues of pectin can be acetylated at the O-2 and O-3 positions. Decreasing the degree of acetylation of pectin gels in vitro alters their physical properties.</text>
</comment>
<evidence type="ECO:0000256" key="6">
    <source>
        <dbReference type="SAM" id="MobiDB-lite"/>
    </source>
</evidence>
<dbReference type="InterPro" id="IPR004963">
    <property type="entry name" value="PAE/NOTUM"/>
</dbReference>
<dbReference type="PANTHER" id="PTHR21562:SF83">
    <property type="entry name" value="PECTIN ACETYLESTERASE 4"/>
    <property type="match status" value="1"/>
</dbReference>
<evidence type="ECO:0000313" key="7">
    <source>
        <dbReference type="EMBL" id="KAK9841444.1"/>
    </source>
</evidence>
<evidence type="ECO:0000256" key="2">
    <source>
        <dbReference type="ARBA" id="ARBA00004191"/>
    </source>
</evidence>
<evidence type="ECO:0000313" key="8">
    <source>
        <dbReference type="Proteomes" id="UP001438707"/>
    </source>
</evidence>
<keyword evidence="5" id="KW-0964">Secreted</keyword>
<dbReference type="Proteomes" id="UP001438707">
    <property type="component" value="Unassembled WGS sequence"/>
</dbReference>
<dbReference type="PANTHER" id="PTHR21562">
    <property type="entry name" value="NOTUM-RELATED"/>
    <property type="match status" value="1"/>
</dbReference>
<dbReference type="GO" id="GO:0016787">
    <property type="term" value="F:hydrolase activity"/>
    <property type="evidence" value="ECO:0007669"/>
    <property type="project" value="UniProtKB-KW"/>
</dbReference>
<proteinExistence type="inferred from homology"/>
<dbReference type="EMBL" id="JALJOS010000003">
    <property type="protein sequence ID" value="KAK9841444.1"/>
    <property type="molecule type" value="Genomic_DNA"/>
</dbReference>
<dbReference type="GO" id="GO:0071555">
    <property type="term" value="P:cell wall organization"/>
    <property type="evidence" value="ECO:0007669"/>
    <property type="project" value="UniProtKB-KW"/>
</dbReference>
<keyword evidence="4 5" id="KW-0134">Cell wall</keyword>
<organism evidence="7 8">
    <name type="scientific">Apatococcus lobatus</name>
    <dbReference type="NCBI Taxonomy" id="904363"/>
    <lineage>
        <taxon>Eukaryota</taxon>
        <taxon>Viridiplantae</taxon>
        <taxon>Chlorophyta</taxon>
        <taxon>core chlorophytes</taxon>
        <taxon>Trebouxiophyceae</taxon>
        <taxon>Chlorellales</taxon>
        <taxon>Chlorellaceae</taxon>
        <taxon>Apatococcus</taxon>
    </lineage>
</organism>